<evidence type="ECO:0000256" key="6">
    <source>
        <dbReference type="ARBA" id="ARBA00023136"/>
    </source>
</evidence>
<evidence type="ECO:0000256" key="2">
    <source>
        <dbReference type="ARBA" id="ARBA00007755"/>
    </source>
</evidence>
<name>A0ABY5JKN5_9FIRM</name>
<evidence type="ECO:0000256" key="3">
    <source>
        <dbReference type="ARBA" id="ARBA00022475"/>
    </source>
</evidence>
<sequence length="116" mass="13594">MVCIILTQIDFNIIWRYFAWSNQTLATIFLWTSTVFLLKNKRNYWITLLPATFMTFICTSYILQAKEGFRLPNVFSNGVGIICAIIVFSWFMKKVMKGKLKEESEVDFNSLSKENI</sequence>
<feature type="transmembrane region" description="Helical" evidence="7">
    <location>
        <begin position="45"/>
        <end position="63"/>
    </location>
</feature>
<evidence type="ECO:0000313" key="9">
    <source>
        <dbReference type="EMBL" id="UUF07247.1"/>
    </source>
</evidence>
<dbReference type="PANTHER" id="PTHR30252:SF4">
    <property type="entry name" value="CARBON STARVATION"/>
    <property type="match status" value="1"/>
</dbReference>
<dbReference type="InterPro" id="IPR051605">
    <property type="entry name" value="CstA"/>
</dbReference>
<keyword evidence="10" id="KW-1185">Reference proteome</keyword>
<organism evidence="9 10">
    <name type="scientific">Turicibacter bilis</name>
    <dbReference type="NCBI Taxonomy" id="2735723"/>
    <lineage>
        <taxon>Bacteria</taxon>
        <taxon>Bacillati</taxon>
        <taxon>Bacillota</taxon>
        <taxon>Erysipelotrichia</taxon>
        <taxon>Erysipelotrichales</taxon>
        <taxon>Turicibacteraceae</taxon>
        <taxon>Turicibacter</taxon>
    </lineage>
</organism>
<evidence type="ECO:0000256" key="7">
    <source>
        <dbReference type="SAM" id="Phobius"/>
    </source>
</evidence>
<dbReference type="Pfam" id="PF02554">
    <property type="entry name" value="CstA"/>
    <property type="match status" value="1"/>
</dbReference>
<keyword evidence="6 7" id="KW-0472">Membrane</keyword>
<feature type="transmembrane region" description="Helical" evidence="7">
    <location>
        <begin position="75"/>
        <end position="92"/>
    </location>
</feature>
<evidence type="ECO:0000256" key="4">
    <source>
        <dbReference type="ARBA" id="ARBA00022692"/>
    </source>
</evidence>
<keyword evidence="4 7" id="KW-0812">Transmembrane</keyword>
<dbReference type="RefSeq" id="WP_212725812.1">
    <property type="nucleotide sequence ID" value="NZ_CP071249.1"/>
</dbReference>
<accession>A0ABY5JKN5</accession>
<reference evidence="9 10" key="1">
    <citation type="submission" date="2021-03" db="EMBL/GenBank/DDBJ databases">
        <title>Comparative Genomics and Metabolomics in the genus Turicibacter.</title>
        <authorList>
            <person name="Maki J."/>
            <person name="Looft T."/>
        </authorList>
    </citation>
    <scope>NUCLEOTIDE SEQUENCE [LARGE SCALE GENOMIC DNA]</scope>
    <source>
        <strain evidence="9 10">MMM721</strain>
    </source>
</reference>
<proteinExistence type="inferred from homology"/>
<protein>
    <recommendedName>
        <fullName evidence="8">CstA N-terminal domain-containing protein</fullName>
    </recommendedName>
</protein>
<keyword evidence="3" id="KW-1003">Cell membrane</keyword>
<evidence type="ECO:0000256" key="1">
    <source>
        <dbReference type="ARBA" id="ARBA00004651"/>
    </source>
</evidence>
<gene>
    <name evidence="9" type="ORF">J0J69_05820</name>
</gene>
<comment type="subcellular location">
    <subcellularLocation>
        <location evidence="1">Cell membrane</location>
        <topology evidence="1">Multi-pass membrane protein</topology>
    </subcellularLocation>
</comment>
<dbReference type="PANTHER" id="PTHR30252">
    <property type="entry name" value="INNER MEMBRANE PEPTIDE TRANSPORTER"/>
    <property type="match status" value="1"/>
</dbReference>
<feature type="transmembrane region" description="Helical" evidence="7">
    <location>
        <begin position="17"/>
        <end position="38"/>
    </location>
</feature>
<comment type="similarity">
    <text evidence="2">Belongs to the peptide transporter carbon starvation (CstA) (TC 2.A.114) family.</text>
</comment>
<keyword evidence="5 7" id="KW-1133">Transmembrane helix</keyword>
<evidence type="ECO:0000256" key="5">
    <source>
        <dbReference type="ARBA" id="ARBA00022989"/>
    </source>
</evidence>
<dbReference type="EMBL" id="CP071249">
    <property type="protein sequence ID" value="UUF07247.1"/>
    <property type="molecule type" value="Genomic_DNA"/>
</dbReference>
<evidence type="ECO:0000313" key="10">
    <source>
        <dbReference type="Proteomes" id="UP001058016"/>
    </source>
</evidence>
<evidence type="ECO:0000259" key="8">
    <source>
        <dbReference type="Pfam" id="PF02554"/>
    </source>
</evidence>
<feature type="domain" description="CstA N-terminal" evidence="8">
    <location>
        <begin position="10"/>
        <end position="58"/>
    </location>
</feature>
<dbReference type="InterPro" id="IPR003706">
    <property type="entry name" value="CstA_N"/>
</dbReference>
<dbReference type="Proteomes" id="UP001058016">
    <property type="component" value="Chromosome"/>
</dbReference>